<dbReference type="Proteomes" id="UP000245086">
    <property type="component" value="Unassembled WGS sequence"/>
</dbReference>
<dbReference type="InterPro" id="IPR032259">
    <property type="entry name" value="HIBYL-CoA-H"/>
</dbReference>
<protein>
    <recommendedName>
        <fullName evidence="2">3-hydroxyisobutyryl-CoA hydrolase</fullName>
        <ecNumber evidence="2">3.1.2.4</ecNumber>
    </recommendedName>
</protein>
<dbReference type="Gene3D" id="3.90.226.10">
    <property type="entry name" value="2-enoyl-CoA Hydratase, Chain A, domain 1"/>
    <property type="match status" value="1"/>
</dbReference>
<proteinExistence type="predicted"/>
<name>A0A2P2E830_9PROT</name>
<dbReference type="PANTHER" id="PTHR43176:SF3">
    <property type="entry name" value="3-HYDROXYISOBUTYRYL-COA HYDROLASE, MITOCHONDRIAL"/>
    <property type="match status" value="1"/>
</dbReference>
<dbReference type="SUPFAM" id="SSF52096">
    <property type="entry name" value="ClpP/crotonase"/>
    <property type="match status" value="1"/>
</dbReference>
<reference evidence="5 6" key="1">
    <citation type="journal article" date="2018" name="Genome Announc.">
        <title>Draft Genome Sequence of "Candidatus Phycosocius bacilliformis," an Alphaproteobacterial Ectosymbiont of the Hydrocarbon-Producing Green Alga Botryococcus braunii.</title>
        <authorList>
            <person name="Tanabe Y."/>
            <person name="Yamaguchi H."/>
            <person name="Watanabe M.M."/>
        </authorList>
    </citation>
    <scope>NUCLEOTIDE SEQUENCE [LARGE SCALE GENOMIC DNA]</scope>
    <source>
        <strain evidence="5 6">BOTRYCO-2</strain>
    </source>
</reference>
<dbReference type="FunFam" id="3.90.226.10:FF:000026">
    <property type="entry name" value="3-hydroxyisobutyryl-CoA hydrolase, mitochondrial"/>
    <property type="match status" value="1"/>
</dbReference>
<evidence type="ECO:0000256" key="2">
    <source>
        <dbReference type="ARBA" id="ARBA00011915"/>
    </source>
</evidence>
<comment type="caution">
    <text evidence="5">The sequence shown here is derived from an EMBL/GenBank/DDBJ whole genome shotgun (WGS) entry which is preliminary data.</text>
</comment>
<evidence type="ECO:0000313" key="6">
    <source>
        <dbReference type="Proteomes" id="UP000245086"/>
    </source>
</evidence>
<keyword evidence="3" id="KW-0378">Hydrolase</keyword>
<evidence type="ECO:0000256" key="1">
    <source>
        <dbReference type="ARBA" id="ARBA00001709"/>
    </source>
</evidence>
<dbReference type="OrthoDB" id="9790967at2"/>
<dbReference type="AlphaFoldDB" id="A0A2P2E830"/>
<dbReference type="RefSeq" id="WP_108984088.1">
    <property type="nucleotide sequence ID" value="NZ_BFBR01000002.1"/>
</dbReference>
<accession>A0A2P2E830</accession>
<sequence>MSETQSKPVIVSRQGGLGVLTLNRPEALHALNQDMVEDMIAALLSWIADPEIKGVMVDHVGSRGFCAGGDIRMLAESGAGDGKQAQAFFGREYQLNHLIAHYPKPYVAVMDGITMGGGVGISVHGPFRIGTERTVFAMPETGIGLFPDVGGGWFLPRLPGQIGLWLALTGTRLKAADCLAAGILTHFIPEDLLVAAKAQIAGAMATHTPIATLTSGLDALSEPAGRLHHLVPEHRAIIDRCFAANSVEAIIAALEDVDHDFAREQLAILATKSPQTLKVAFRQLRQGALATDFAAHMRQEYRIGSRVVRRHDFIEGVRAVLIDKDHAPRWQPETLNGVDEALLNAIFAPLSPAEGAEWEPLTW</sequence>
<dbReference type="NCBIfam" id="NF004127">
    <property type="entry name" value="PRK05617.1"/>
    <property type="match status" value="1"/>
</dbReference>
<comment type="catalytic activity">
    <reaction evidence="1">
        <text>3-hydroxy-2-methylpropanoyl-CoA + H2O = 3-hydroxy-2-methylpropanoate + CoA + H(+)</text>
        <dbReference type="Rhea" id="RHEA:20888"/>
        <dbReference type="ChEBI" id="CHEBI:11805"/>
        <dbReference type="ChEBI" id="CHEBI:15377"/>
        <dbReference type="ChEBI" id="CHEBI:15378"/>
        <dbReference type="ChEBI" id="CHEBI:57287"/>
        <dbReference type="ChEBI" id="CHEBI:57340"/>
        <dbReference type="EC" id="3.1.2.4"/>
    </reaction>
</comment>
<evidence type="ECO:0000256" key="3">
    <source>
        <dbReference type="ARBA" id="ARBA00022801"/>
    </source>
</evidence>
<dbReference type="GO" id="GO:0003860">
    <property type="term" value="F:3-hydroxyisobutyryl-CoA hydrolase activity"/>
    <property type="evidence" value="ECO:0007669"/>
    <property type="project" value="UniProtKB-EC"/>
</dbReference>
<keyword evidence="6" id="KW-1185">Reference proteome</keyword>
<organism evidence="5 6">
    <name type="scientific">Candidatus Phycosocius bacilliformis</name>
    <dbReference type="NCBI Taxonomy" id="1445552"/>
    <lineage>
        <taxon>Bacteria</taxon>
        <taxon>Pseudomonadati</taxon>
        <taxon>Pseudomonadota</taxon>
        <taxon>Alphaproteobacteria</taxon>
        <taxon>Caulobacterales</taxon>
        <taxon>Caulobacterales incertae sedis</taxon>
        <taxon>Candidatus Phycosocius</taxon>
    </lineage>
</organism>
<dbReference type="GO" id="GO:0006574">
    <property type="term" value="P:L-valine catabolic process"/>
    <property type="evidence" value="ECO:0007669"/>
    <property type="project" value="TreeGrafter"/>
</dbReference>
<dbReference type="GO" id="GO:0016829">
    <property type="term" value="F:lyase activity"/>
    <property type="evidence" value="ECO:0007669"/>
    <property type="project" value="UniProtKB-KW"/>
</dbReference>
<keyword evidence="5" id="KW-0456">Lyase</keyword>
<dbReference type="PANTHER" id="PTHR43176">
    <property type="entry name" value="3-HYDROXYISOBUTYRYL-COA HYDROLASE-RELATED"/>
    <property type="match status" value="1"/>
</dbReference>
<dbReference type="CDD" id="cd06558">
    <property type="entry name" value="crotonase-like"/>
    <property type="match status" value="1"/>
</dbReference>
<dbReference type="InterPro" id="IPR029045">
    <property type="entry name" value="ClpP/crotonase-like_dom_sf"/>
</dbReference>
<dbReference type="InterPro" id="IPR045004">
    <property type="entry name" value="ECH_dom"/>
</dbReference>
<evidence type="ECO:0000259" key="4">
    <source>
        <dbReference type="Pfam" id="PF16113"/>
    </source>
</evidence>
<dbReference type="Pfam" id="PF16113">
    <property type="entry name" value="ECH_2"/>
    <property type="match status" value="1"/>
</dbReference>
<feature type="domain" description="Enoyl-CoA hydratase/isomerase" evidence="4">
    <location>
        <begin position="18"/>
        <end position="347"/>
    </location>
</feature>
<dbReference type="EC" id="3.1.2.4" evidence="2"/>
<evidence type="ECO:0000313" key="5">
    <source>
        <dbReference type="EMBL" id="GBF57222.1"/>
    </source>
</evidence>
<gene>
    <name evidence="5" type="primary">crt_1</name>
    <name evidence="5" type="ORF">PbB2_00886</name>
</gene>
<dbReference type="EMBL" id="BFBR01000002">
    <property type="protein sequence ID" value="GBF57222.1"/>
    <property type="molecule type" value="Genomic_DNA"/>
</dbReference>